<name>A0A448WVS4_9PLAT</name>
<sequence>MKTLVEGRHFVCLPEAIWHWLAMIYGVQQFLHTTSTNFKGSDVATPVSDGFLPLKFGDLNLSRPDTVFSSGASSSGRDVHSSLSSGLGMTTTNFIEKRANLTATGQNSFQNKTPAKAGLTDLVNSMHRGLPRYFLTANIPNTTQEETISDGTIQDFLI</sequence>
<organism evidence="1 2">
    <name type="scientific">Protopolystoma xenopodis</name>
    <dbReference type="NCBI Taxonomy" id="117903"/>
    <lineage>
        <taxon>Eukaryota</taxon>
        <taxon>Metazoa</taxon>
        <taxon>Spiralia</taxon>
        <taxon>Lophotrochozoa</taxon>
        <taxon>Platyhelminthes</taxon>
        <taxon>Monogenea</taxon>
        <taxon>Polyopisthocotylea</taxon>
        <taxon>Polystomatidea</taxon>
        <taxon>Polystomatidae</taxon>
        <taxon>Protopolystoma</taxon>
    </lineage>
</organism>
<proteinExistence type="predicted"/>
<reference evidence="1" key="1">
    <citation type="submission" date="2018-11" db="EMBL/GenBank/DDBJ databases">
        <authorList>
            <consortium name="Pathogen Informatics"/>
        </authorList>
    </citation>
    <scope>NUCLEOTIDE SEQUENCE</scope>
</reference>
<accession>A0A448WVS4</accession>
<protein>
    <submittedName>
        <fullName evidence="1">Uncharacterized protein</fullName>
    </submittedName>
</protein>
<evidence type="ECO:0000313" key="1">
    <source>
        <dbReference type="EMBL" id="VEL21438.1"/>
    </source>
</evidence>
<dbReference type="Proteomes" id="UP000784294">
    <property type="component" value="Unassembled WGS sequence"/>
</dbReference>
<dbReference type="AlphaFoldDB" id="A0A448WVS4"/>
<dbReference type="EMBL" id="CAAALY010051346">
    <property type="protein sequence ID" value="VEL21438.1"/>
    <property type="molecule type" value="Genomic_DNA"/>
</dbReference>
<comment type="caution">
    <text evidence="1">The sequence shown here is derived from an EMBL/GenBank/DDBJ whole genome shotgun (WGS) entry which is preliminary data.</text>
</comment>
<evidence type="ECO:0000313" key="2">
    <source>
        <dbReference type="Proteomes" id="UP000784294"/>
    </source>
</evidence>
<keyword evidence="2" id="KW-1185">Reference proteome</keyword>
<gene>
    <name evidence="1" type="ORF">PXEA_LOCUS14878</name>
</gene>